<evidence type="ECO:0008006" key="10">
    <source>
        <dbReference type="Google" id="ProtNLM"/>
    </source>
</evidence>
<dbReference type="InterPro" id="IPR025110">
    <property type="entry name" value="AMP-bd_C"/>
</dbReference>
<dbReference type="InterPro" id="IPR042099">
    <property type="entry name" value="ANL_N_sf"/>
</dbReference>
<dbReference type="GO" id="GO:0005829">
    <property type="term" value="C:cytosol"/>
    <property type="evidence" value="ECO:0007669"/>
    <property type="project" value="UniProtKB-SubCell"/>
</dbReference>
<sequence length="497" mass="54431">MEGIYHCPANYVPLSPISFLERAATVYGDKVSIVYGSNVRFSWKDTFDRCVKVASALVQLKICPGDIVVAFAPNVPALYELHFGVPMAGAVISALNTRLDASTLALTLEQLEAKLIFVDYQFTDAVLKALDLLSQKKVNPPHLVVIPECDKSSSRDHKHIASDLDYNCLLEMGRDDFRIIRPNNECDPISVNYTSGSTGKPKGVVYSHRAAYLNSLAEIFRFDMRQMPVFLWTVDMFRCNGWCLTWAMAALGGTNICLRNVSAEVIFDAVSLHKVTHFCGPPAILNTIANAPARASSQSPFPCSVNVVVAGSLPNSEILTKVEGLGFNVYHGYGMTEALGPATIRPWKPESDSTFEIEQEEIRRREGLHNILLEGVDVKDPKTMESDRAKDIIISAGEAISTLEVEAVLLSHPKVSEAAVVGQPDALLNEVPCAFVKLKEGFGASAEEIIEFCGDQLPELMIPRTIVFGELPVNFSGKVQKFAMRETVNANTSLANC</sequence>
<accession>A0A8T2YSJ8</accession>
<dbReference type="Pfam" id="PF00501">
    <property type="entry name" value="AMP-binding"/>
    <property type="match status" value="1"/>
</dbReference>
<evidence type="ECO:0000256" key="4">
    <source>
        <dbReference type="ARBA" id="ARBA00022741"/>
    </source>
</evidence>
<dbReference type="GO" id="GO:0031956">
    <property type="term" value="F:medium-chain fatty acid-CoA ligase activity"/>
    <property type="evidence" value="ECO:0007669"/>
    <property type="project" value="UniProtKB-ARBA"/>
</dbReference>
<proteinExistence type="inferred from homology"/>
<evidence type="ECO:0000256" key="1">
    <source>
        <dbReference type="ARBA" id="ARBA00004514"/>
    </source>
</evidence>
<evidence type="ECO:0000313" key="8">
    <source>
        <dbReference type="EMBL" id="KAH8508125.1"/>
    </source>
</evidence>
<feature type="domain" description="AMP-binding enzyme C-terminal" evidence="7">
    <location>
        <begin position="404"/>
        <end position="478"/>
    </location>
</feature>
<dbReference type="FunFam" id="3.30.300.30:FF:000008">
    <property type="entry name" value="2,3-dihydroxybenzoate-AMP ligase"/>
    <property type="match status" value="1"/>
</dbReference>
<dbReference type="InterPro" id="IPR000873">
    <property type="entry name" value="AMP-dep_synth/lig_dom"/>
</dbReference>
<evidence type="ECO:0000256" key="2">
    <source>
        <dbReference type="ARBA" id="ARBA00006432"/>
    </source>
</evidence>
<dbReference type="Gene3D" id="3.30.300.30">
    <property type="match status" value="1"/>
</dbReference>
<dbReference type="EMBL" id="JACEGQ020000005">
    <property type="protein sequence ID" value="KAH8508125.1"/>
    <property type="molecule type" value="Genomic_DNA"/>
</dbReference>
<evidence type="ECO:0000256" key="5">
    <source>
        <dbReference type="ARBA" id="ARBA00022840"/>
    </source>
</evidence>
<evidence type="ECO:0000313" key="9">
    <source>
        <dbReference type="Proteomes" id="UP000807159"/>
    </source>
</evidence>
<dbReference type="Pfam" id="PF13193">
    <property type="entry name" value="AMP-binding_C"/>
    <property type="match status" value="1"/>
</dbReference>
<keyword evidence="5" id="KW-0067">ATP-binding</keyword>
<keyword evidence="9" id="KW-1185">Reference proteome</keyword>
<gene>
    <name evidence="8" type="ORF">H0E87_010309</name>
</gene>
<organism evidence="8 9">
    <name type="scientific">Populus deltoides</name>
    <name type="common">Eastern poplar</name>
    <name type="synonym">Eastern cottonwood</name>
    <dbReference type="NCBI Taxonomy" id="3696"/>
    <lineage>
        <taxon>Eukaryota</taxon>
        <taxon>Viridiplantae</taxon>
        <taxon>Streptophyta</taxon>
        <taxon>Embryophyta</taxon>
        <taxon>Tracheophyta</taxon>
        <taxon>Spermatophyta</taxon>
        <taxon>Magnoliopsida</taxon>
        <taxon>eudicotyledons</taxon>
        <taxon>Gunneridae</taxon>
        <taxon>Pentapetalae</taxon>
        <taxon>rosids</taxon>
        <taxon>fabids</taxon>
        <taxon>Malpighiales</taxon>
        <taxon>Salicaceae</taxon>
        <taxon>Saliceae</taxon>
        <taxon>Populus</taxon>
    </lineage>
</organism>
<keyword evidence="4" id="KW-0547">Nucleotide-binding</keyword>
<name>A0A8T2YSJ8_POPDE</name>
<evidence type="ECO:0000259" key="6">
    <source>
        <dbReference type="Pfam" id="PF00501"/>
    </source>
</evidence>
<dbReference type="InterPro" id="IPR020845">
    <property type="entry name" value="AMP-binding_CS"/>
</dbReference>
<dbReference type="Gene3D" id="3.40.50.12780">
    <property type="entry name" value="N-terminal domain of ligase-like"/>
    <property type="match status" value="1"/>
</dbReference>
<dbReference type="PANTHER" id="PTHR43859:SF11">
    <property type="entry name" value="4-COUMARATE--COA LIGASE"/>
    <property type="match status" value="1"/>
</dbReference>
<dbReference type="PANTHER" id="PTHR43859">
    <property type="entry name" value="ACYL-ACTIVATING ENZYME"/>
    <property type="match status" value="1"/>
</dbReference>
<evidence type="ECO:0000259" key="7">
    <source>
        <dbReference type="Pfam" id="PF13193"/>
    </source>
</evidence>
<reference evidence="8" key="1">
    <citation type="journal article" date="2021" name="J. Hered.">
        <title>Genome Assembly of Salicaceae Populus deltoides (Eastern Cottonwood) I-69 Based on Nanopore Sequencing and Hi-C Technologies.</title>
        <authorList>
            <person name="Bai S."/>
            <person name="Wu H."/>
            <person name="Zhang J."/>
            <person name="Pan Z."/>
            <person name="Zhao W."/>
            <person name="Li Z."/>
            <person name="Tong C."/>
        </authorList>
    </citation>
    <scope>NUCLEOTIDE SEQUENCE</scope>
    <source>
        <tissue evidence="8">Leaf</tissue>
    </source>
</reference>
<evidence type="ECO:0000256" key="3">
    <source>
        <dbReference type="ARBA" id="ARBA00022598"/>
    </source>
</evidence>
<comment type="subcellular location">
    <subcellularLocation>
        <location evidence="1">Cytoplasm</location>
        <location evidence="1">Cytosol</location>
    </subcellularLocation>
</comment>
<dbReference type="Proteomes" id="UP000807159">
    <property type="component" value="Chromosome 5"/>
</dbReference>
<dbReference type="SUPFAM" id="SSF56801">
    <property type="entry name" value="Acetyl-CoA synthetase-like"/>
    <property type="match status" value="1"/>
</dbReference>
<comment type="caution">
    <text evidence="8">The sequence shown here is derived from an EMBL/GenBank/DDBJ whole genome shotgun (WGS) entry which is preliminary data.</text>
</comment>
<dbReference type="AlphaFoldDB" id="A0A8T2YSJ8"/>
<feature type="domain" description="AMP-dependent synthetase/ligase" evidence="6">
    <location>
        <begin position="20"/>
        <end position="350"/>
    </location>
</feature>
<dbReference type="InterPro" id="IPR045851">
    <property type="entry name" value="AMP-bd_C_sf"/>
</dbReference>
<protein>
    <recommendedName>
        <fullName evidence="10">4-coumarate--CoA ligase</fullName>
    </recommendedName>
</protein>
<dbReference type="GO" id="GO:0005524">
    <property type="term" value="F:ATP binding"/>
    <property type="evidence" value="ECO:0007669"/>
    <property type="project" value="UniProtKB-KW"/>
</dbReference>
<comment type="similarity">
    <text evidence="2">Belongs to the ATP-dependent AMP-binding enzyme family.</text>
</comment>
<dbReference type="PROSITE" id="PS00455">
    <property type="entry name" value="AMP_BINDING"/>
    <property type="match status" value="1"/>
</dbReference>
<keyword evidence="3" id="KW-0436">Ligase</keyword>